<evidence type="ECO:0000259" key="5">
    <source>
        <dbReference type="PROSITE" id="PS51935"/>
    </source>
</evidence>
<comment type="caution">
    <text evidence="6">The sequence shown here is derived from an EMBL/GenBank/DDBJ whole genome shotgun (WGS) entry which is preliminary data.</text>
</comment>
<accession>A0ABS1KW98</accession>
<dbReference type="RefSeq" id="WP_202013116.1">
    <property type="nucleotide sequence ID" value="NZ_JAERRB010000008.1"/>
</dbReference>
<evidence type="ECO:0000313" key="6">
    <source>
        <dbReference type="EMBL" id="MBL0743715.1"/>
    </source>
</evidence>
<evidence type="ECO:0000256" key="3">
    <source>
        <dbReference type="ARBA" id="ARBA00022801"/>
    </source>
</evidence>
<dbReference type="SUPFAM" id="SSF54001">
    <property type="entry name" value="Cysteine proteinases"/>
    <property type="match status" value="1"/>
</dbReference>
<dbReference type="InterPro" id="IPR051202">
    <property type="entry name" value="Peptidase_C40"/>
</dbReference>
<keyword evidence="4" id="KW-0788">Thiol protease</keyword>
<dbReference type="PANTHER" id="PTHR47053">
    <property type="entry name" value="MUREIN DD-ENDOPEPTIDASE MEPH-RELATED"/>
    <property type="match status" value="1"/>
</dbReference>
<dbReference type="Pfam" id="PF00877">
    <property type="entry name" value="NLPC_P60"/>
    <property type="match status" value="1"/>
</dbReference>
<keyword evidence="2" id="KW-0645">Protease</keyword>
<dbReference type="Gene3D" id="3.90.1720.10">
    <property type="entry name" value="endopeptidase domain like (from Nostoc punctiforme)"/>
    <property type="match status" value="1"/>
</dbReference>
<keyword evidence="3" id="KW-0378">Hydrolase</keyword>
<evidence type="ECO:0000256" key="1">
    <source>
        <dbReference type="ARBA" id="ARBA00007074"/>
    </source>
</evidence>
<evidence type="ECO:0000256" key="2">
    <source>
        <dbReference type="ARBA" id="ARBA00022670"/>
    </source>
</evidence>
<dbReference type="Proteomes" id="UP000613030">
    <property type="component" value="Unassembled WGS sequence"/>
</dbReference>
<reference evidence="6 7" key="1">
    <citation type="submission" date="2021-01" db="EMBL/GenBank/DDBJ databases">
        <title>Chryseolinea sp. Jin1 Genome sequencing and assembly.</title>
        <authorList>
            <person name="Kim I."/>
        </authorList>
    </citation>
    <scope>NUCLEOTIDE SEQUENCE [LARGE SCALE GENOMIC DNA]</scope>
    <source>
        <strain evidence="6 7">Jin1</strain>
    </source>
</reference>
<dbReference type="InterPro" id="IPR000064">
    <property type="entry name" value="NLP_P60_dom"/>
</dbReference>
<proteinExistence type="inferred from homology"/>
<dbReference type="PANTHER" id="PTHR47053:SF1">
    <property type="entry name" value="MUREIN DD-ENDOPEPTIDASE MEPH-RELATED"/>
    <property type="match status" value="1"/>
</dbReference>
<comment type="similarity">
    <text evidence="1">Belongs to the peptidase C40 family.</text>
</comment>
<organism evidence="6 7">
    <name type="scientific">Chryseolinea lacunae</name>
    <dbReference type="NCBI Taxonomy" id="2801331"/>
    <lineage>
        <taxon>Bacteria</taxon>
        <taxon>Pseudomonadati</taxon>
        <taxon>Bacteroidota</taxon>
        <taxon>Cytophagia</taxon>
        <taxon>Cytophagales</taxon>
        <taxon>Fulvivirgaceae</taxon>
        <taxon>Chryseolinea</taxon>
    </lineage>
</organism>
<dbReference type="InterPro" id="IPR038765">
    <property type="entry name" value="Papain-like_cys_pep_sf"/>
</dbReference>
<feature type="domain" description="NlpC/P60" evidence="5">
    <location>
        <begin position="57"/>
        <end position="187"/>
    </location>
</feature>
<sequence length="188" mass="20837">MFKALAFHVLLPFVSLFPGVVKEQFDRPVPSLTTITRTAHADSVALKPKGKVIPTGDTNPIDLISFAQTLKGTRYKYASASPKTGFDCSGFVHYVFKHFSIQVPRSSVDFTHVGRTIELQEAMPGDLILFTGTNSKVRRVGHMGIVITQGCDSVVFLHASSGKAHSVTETELNKHYKERFIKVVRLFE</sequence>
<dbReference type="EMBL" id="JAERRB010000008">
    <property type="protein sequence ID" value="MBL0743715.1"/>
    <property type="molecule type" value="Genomic_DNA"/>
</dbReference>
<evidence type="ECO:0000313" key="7">
    <source>
        <dbReference type="Proteomes" id="UP000613030"/>
    </source>
</evidence>
<evidence type="ECO:0000256" key="4">
    <source>
        <dbReference type="ARBA" id="ARBA00022807"/>
    </source>
</evidence>
<keyword evidence="7" id="KW-1185">Reference proteome</keyword>
<protein>
    <submittedName>
        <fullName evidence="6">C40 family peptidase</fullName>
    </submittedName>
</protein>
<dbReference type="PROSITE" id="PS51935">
    <property type="entry name" value="NLPC_P60"/>
    <property type="match status" value="1"/>
</dbReference>
<name>A0ABS1KW98_9BACT</name>
<gene>
    <name evidence="6" type="ORF">JI741_20965</name>
</gene>